<dbReference type="SUPFAM" id="SSF46938">
    <property type="entry name" value="CRAL/TRIO N-terminal domain"/>
    <property type="match status" value="1"/>
</dbReference>
<dbReference type="InterPro" id="IPR001251">
    <property type="entry name" value="CRAL-TRIO_dom"/>
</dbReference>
<dbReference type="PANTHER" id="PTHR46277">
    <property type="entry name" value="OS03G0850700 PROTEIN"/>
    <property type="match status" value="1"/>
</dbReference>
<evidence type="ECO:0000313" key="2">
    <source>
        <dbReference type="EMBL" id="CAK9278317.1"/>
    </source>
</evidence>
<sequence length="318" mass="35593">MALPLLSSSRFVCDPPPQVGRFREHRYLRPVRIPTPSSTILCTSLLFRRRVSGPWSKGRSSIGFAVRSSADVGNGVCVQDSAETLESLRQAIDRVGGKSEELDDALLLRFIRELSFNIEEAAKAIAKHQEWRASFLPNGYILESEISGELNAKKSYLQGQDRKGHPILLILGCKHVPNKEDFEEFKRFIVYAIEKAIKVAPADGKLVGIIDLKDYGFKNLDSRGFIAGFDILQSHYPQRVEKLFMVNVPLIFNGLWKVVSPFIKDAVREKIVFVDNKKLQETLLADIDADQLPSDYGGSGELILLQDAAVPNWPPVTQ</sequence>
<evidence type="ECO:0000313" key="3">
    <source>
        <dbReference type="Proteomes" id="UP001497444"/>
    </source>
</evidence>
<dbReference type="Pfam" id="PF00650">
    <property type="entry name" value="CRAL_TRIO"/>
    <property type="match status" value="1"/>
</dbReference>
<dbReference type="PANTHER" id="PTHR46277:SF24">
    <property type="entry name" value="CRAL-TRIO DOMAIN-CONTAINING PROTEIN"/>
    <property type="match status" value="1"/>
</dbReference>
<dbReference type="EMBL" id="OZ020104">
    <property type="protein sequence ID" value="CAK9278317.1"/>
    <property type="molecule type" value="Genomic_DNA"/>
</dbReference>
<organism evidence="2 3">
    <name type="scientific">Sphagnum jensenii</name>
    <dbReference type="NCBI Taxonomy" id="128206"/>
    <lineage>
        <taxon>Eukaryota</taxon>
        <taxon>Viridiplantae</taxon>
        <taxon>Streptophyta</taxon>
        <taxon>Embryophyta</taxon>
        <taxon>Bryophyta</taxon>
        <taxon>Sphagnophytina</taxon>
        <taxon>Sphagnopsida</taxon>
        <taxon>Sphagnales</taxon>
        <taxon>Sphagnaceae</taxon>
        <taxon>Sphagnum</taxon>
    </lineage>
</organism>
<proteinExistence type="predicted"/>
<protein>
    <recommendedName>
        <fullName evidence="1">CRAL-TRIO domain-containing protein</fullName>
    </recommendedName>
</protein>
<keyword evidence="3" id="KW-1185">Reference proteome</keyword>
<dbReference type="InterPro" id="IPR036273">
    <property type="entry name" value="CRAL/TRIO_N_dom_sf"/>
</dbReference>
<gene>
    <name evidence="2" type="ORF">CSSPJE1EN1_LOCUS23795</name>
</gene>
<dbReference type="SMART" id="SM00516">
    <property type="entry name" value="SEC14"/>
    <property type="match status" value="1"/>
</dbReference>
<dbReference type="InterPro" id="IPR036865">
    <property type="entry name" value="CRAL-TRIO_dom_sf"/>
</dbReference>
<evidence type="ECO:0000259" key="1">
    <source>
        <dbReference type="PROSITE" id="PS50191"/>
    </source>
</evidence>
<dbReference type="PROSITE" id="PS50191">
    <property type="entry name" value="CRAL_TRIO"/>
    <property type="match status" value="1"/>
</dbReference>
<feature type="domain" description="CRAL-TRIO" evidence="1">
    <location>
        <begin position="157"/>
        <end position="304"/>
    </location>
</feature>
<dbReference type="CDD" id="cd00170">
    <property type="entry name" value="SEC14"/>
    <property type="match status" value="1"/>
</dbReference>
<accession>A0ABP0XGS5</accession>
<dbReference type="Gene3D" id="3.40.525.10">
    <property type="entry name" value="CRAL-TRIO lipid binding domain"/>
    <property type="match status" value="1"/>
</dbReference>
<dbReference type="SUPFAM" id="SSF52087">
    <property type="entry name" value="CRAL/TRIO domain"/>
    <property type="match status" value="1"/>
</dbReference>
<name>A0ABP0XGS5_9BRYO</name>
<reference evidence="2" key="1">
    <citation type="submission" date="2024-02" db="EMBL/GenBank/DDBJ databases">
        <authorList>
            <consortium name="ELIXIR-Norway"/>
            <consortium name="Elixir Norway"/>
        </authorList>
    </citation>
    <scope>NUCLEOTIDE SEQUENCE</scope>
</reference>
<dbReference type="Proteomes" id="UP001497444">
    <property type="component" value="Chromosome 9"/>
</dbReference>